<dbReference type="CDD" id="cd01650">
    <property type="entry name" value="RT_nLTR_like"/>
    <property type="match status" value="1"/>
</dbReference>
<feature type="domain" description="Reverse transcriptase" evidence="7">
    <location>
        <begin position="80"/>
        <end position="204"/>
    </location>
</feature>
<dbReference type="SUPFAM" id="SSF56672">
    <property type="entry name" value="DNA/RNA polymerases"/>
    <property type="match status" value="2"/>
</dbReference>
<dbReference type="OrthoDB" id="426210at2759"/>
<keyword evidence="5" id="KW-0378">Hydrolase</keyword>
<dbReference type="GO" id="GO:0003964">
    <property type="term" value="F:RNA-directed DNA polymerase activity"/>
    <property type="evidence" value="ECO:0007669"/>
    <property type="project" value="UniProtKB-KW"/>
</dbReference>
<evidence type="ECO:0000313" key="10">
    <source>
        <dbReference type="Proteomes" id="UP001152795"/>
    </source>
</evidence>
<organism evidence="9 10">
    <name type="scientific">Paramuricea clavata</name>
    <name type="common">Red gorgonian</name>
    <name type="synonym">Violescent sea-whip</name>
    <dbReference type="NCBI Taxonomy" id="317549"/>
    <lineage>
        <taxon>Eukaryota</taxon>
        <taxon>Metazoa</taxon>
        <taxon>Cnidaria</taxon>
        <taxon>Anthozoa</taxon>
        <taxon>Octocorallia</taxon>
        <taxon>Malacalcyonacea</taxon>
        <taxon>Plexauridae</taxon>
        <taxon>Paramuricea</taxon>
    </lineage>
</organism>
<evidence type="ECO:0000256" key="5">
    <source>
        <dbReference type="ARBA" id="ARBA00022801"/>
    </source>
</evidence>
<evidence type="ECO:0000256" key="3">
    <source>
        <dbReference type="ARBA" id="ARBA00022722"/>
    </source>
</evidence>
<keyword evidence="6" id="KW-0695">RNA-directed DNA polymerase</keyword>
<dbReference type="EMBL" id="CACRXK020001340">
    <property type="protein sequence ID" value="CAB3988544.1"/>
    <property type="molecule type" value="Genomic_DNA"/>
</dbReference>
<keyword evidence="10" id="KW-1185">Reference proteome</keyword>
<dbReference type="PANTHER" id="PTHR47510">
    <property type="entry name" value="REVERSE TRANSCRIPTASE DOMAIN-CONTAINING PROTEIN"/>
    <property type="match status" value="1"/>
</dbReference>
<keyword evidence="4" id="KW-0255">Endonuclease</keyword>
<keyword evidence="2" id="KW-0548">Nucleotidyltransferase</keyword>
<dbReference type="InterPro" id="IPR043502">
    <property type="entry name" value="DNA/RNA_pol_sf"/>
</dbReference>
<evidence type="ECO:0000256" key="4">
    <source>
        <dbReference type="ARBA" id="ARBA00022759"/>
    </source>
</evidence>
<dbReference type="PANTHER" id="PTHR47510:SF3">
    <property type="entry name" value="ENDO_EXONUCLEASE_PHOSPHATASE DOMAIN-CONTAINING PROTEIN"/>
    <property type="match status" value="1"/>
</dbReference>
<dbReference type="Proteomes" id="UP001152795">
    <property type="component" value="Unassembled WGS sequence"/>
</dbReference>
<reference evidence="9" key="1">
    <citation type="submission" date="2020-04" db="EMBL/GenBank/DDBJ databases">
        <authorList>
            <person name="Alioto T."/>
            <person name="Alioto T."/>
            <person name="Gomez Garrido J."/>
        </authorList>
    </citation>
    <scope>NUCLEOTIDE SEQUENCE</scope>
    <source>
        <strain evidence="9">A484AB</strain>
    </source>
</reference>
<evidence type="ECO:0000259" key="7">
    <source>
        <dbReference type="Pfam" id="PF00078"/>
    </source>
</evidence>
<evidence type="ECO:0000256" key="6">
    <source>
        <dbReference type="ARBA" id="ARBA00022918"/>
    </source>
</evidence>
<evidence type="ECO:0000259" key="8">
    <source>
        <dbReference type="Pfam" id="PF17917"/>
    </source>
</evidence>
<dbReference type="InterPro" id="IPR041373">
    <property type="entry name" value="RT_RNaseH"/>
</dbReference>
<protein>
    <submittedName>
        <fullName evidence="9">Uncharacterized protein</fullName>
    </submittedName>
</protein>
<dbReference type="Pfam" id="PF17917">
    <property type="entry name" value="RT_RNaseH"/>
    <property type="match status" value="1"/>
</dbReference>
<keyword evidence="3" id="KW-0540">Nuclease</keyword>
<evidence type="ECO:0000256" key="1">
    <source>
        <dbReference type="ARBA" id="ARBA00022679"/>
    </source>
</evidence>
<dbReference type="Pfam" id="PF00078">
    <property type="entry name" value="RVT_1"/>
    <property type="match status" value="1"/>
</dbReference>
<dbReference type="AlphaFoldDB" id="A0A6S7G5V3"/>
<dbReference type="GO" id="GO:0016787">
    <property type="term" value="F:hydrolase activity"/>
    <property type="evidence" value="ECO:0007669"/>
    <property type="project" value="UniProtKB-KW"/>
</dbReference>
<dbReference type="GO" id="GO:0004519">
    <property type="term" value="F:endonuclease activity"/>
    <property type="evidence" value="ECO:0007669"/>
    <property type="project" value="UniProtKB-KW"/>
</dbReference>
<evidence type="ECO:0000256" key="2">
    <source>
        <dbReference type="ARBA" id="ARBA00022695"/>
    </source>
</evidence>
<gene>
    <name evidence="9" type="ORF">PACLA_8A043760</name>
</gene>
<dbReference type="InterPro" id="IPR000477">
    <property type="entry name" value="RT_dom"/>
</dbReference>
<feature type="domain" description="Reverse transcriptase RNase H-like" evidence="8">
    <location>
        <begin position="227"/>
        <end position="333"/>
    </location>
</feature>
<accession>A0A6S7G5V3</accession>
<comment type="caution">
    <text evidence="9">The sequence shown here is derived from an EMBL/GenBank/DDBJ whole genome shotgun (WGS) entry which is preliminary data.</text>
</comment>
<proteinExistence type="predicted"/>
<keyword evidence="1" id="KW-0808">Transferase</keyword>
<name>A0A6S7G5V3_PARCT</name>
<evidence type="ECO:0000313" key="9">
    <source>
        <dbReference type="EMBL" id="CAB3988544.1"/>
    </source>
</evidence>
<dbReference type="CDD" id="cd09274">
    <property type="entry name" value="RNase_HI_RT_Ty3"/>
    <property type="match status" value="1"/>
</dbReference>
<sequence>MESSCNKLSDIDLTISEVAAVLRNLDPNKACGPDGIPSRILSKVADEIAPSLCILYNMSLSIGVVPATWNFANITPDFKKDDPTITSNYRPISLLCVISKVLERCVFNHCYHHLSPSFYQFQHGFLKGKSTTTQLLEVYHDALDFVASSNEVDVIYVDLSKAFDKVPHNLLLLKLKHHGINGSLLSWFGSYLTDRKDAKFRWSKQEENAFVKIKNSISKDTTMAYFDPNRQTILRTEASFNEGLAAALLQKTDKGMQPVHFVSRSMTETEKRYSQTEKDALAIKWAKERLRSYLLGAPKFQIVTAHKPLVPLFNKTKAKMPPRIEKWVMEMQDVDFEVIYEPGKDEADPLDYISRHPLPETGHDDTEKIVKWTVDSEHAVVVGRIREETQKDPKMQKIAKK</sequence>